<sequence>MNVNNEAFDVLIIGSGLAGLAVAETIGGKLNVGIFSKGKETESNSYRAQGGVAAALQADDGWENHWRDTLEAGDEHSDAANTATLTKAGGKTVQKLIDWGVAFDRDEDNRLLLGKEGAHGYPRIVHAGGDRTGEALVRTMKHRVQNHAQFFTEETVLSILKEDGSCVGVKTVDKKGEVHSRYAAHVVLATGGAGHLFSNTTNDSCATGDGYALAYRAGARLQDMEFVQFHPTMLATDTGSAGGLVTEAVRGAGARLVTGNDSRLMAGHPEQDLAGRDVVARAIHDARVGGEDVLLDLSPVQNLAERFPGVASLSERYGYTSYLPVAPGAHFMMGGVGATLDGETRVPGLYAVGEVASTGVHGANRLASNSLLEAVVTGERLGQRLLQEPGQRRFGFRNVAGADSQKILPPTKKDIQQVMDNACGVKRDAKTLKEAVAFFQPYFLANAESDDPDIQERNNMALLASIMVNAAYARTESRGSHYRDDHPTKNRSWQGISITWAMEQRERGGVAAR</sequence>
<dbReference type="PANTHER" id="PTHR42716:SF2">
    <property type="entry name" value="L-ASPARTATE OXIDASE, CHLOROPLASTIC"/>
    <property type="match status" value="1"/>
</dbReference>
<dbReference type="InterPro" id="IPR005288">
    <property type="entry name" value="NadB"/>
</dbReference>
<feature type="domain" description="FAD-dependent oxidoreductase 2 FAD-binding" evidence="13">
    <location>
        <begin position="9"/>
        <end position="371"/>
    </location>
</feature>
<dbReference type="Proteomes" id="UP000319756">
    <property type="component" value="Chromosome"/>
</dbReference>
<comment type="function">
    <text evidence="12">Catalyzes the oxidation of L-aspartate to iminoaspartate.</text>
</comment>
<dbReference type="InterPro" id="IPR027477">
    <property type="entry name" value="Succ_DH/fumarate_Rdtase_cat_sf"/>
</dbReference>
<organism evidence="15 16">
    <name type="scientific">Salicibibacter halophilus</name>
    <dbReference type="NCBI Taxonomy" id="2502791"/>
    <lineage>
        <taxon>Bacteria</taxon>
        <taxon>Bacillati</taxon>
        <taxon>Bacillota</taxon>
        <taxon>Bacilli</taxon>
        <taxon>Bacillales</taxon>
        <taxon>Bacillaceae</taxon>
        <taxon>Salicibibacter</taxon>
    </lineage>
</organism>
<dbReference type="PANTHER" id="PTHR42716">
    <property type="entry name" value="L-ASPARTATE OXIDASE"/>
    <property type="match status" value="1"/>
</dbReference>
<dbReference type="SUPFAM" id="SSF51905">
    <property type="entry name" value="FAD/NAD(P)-binding domain"/>
    <property type="match status" value="1"/>
</dbReference>
<evidence type="ECO:0000313" key="15">
    <source>
        <dbReference type="EMBL" id="QDI92130.1"/>
    </source>
</evidence>
<comment type="catalytic activity">
    <reaction evidence="10">
        <text>L-aspartate + O2 = iminosuccinate + H2O2</text>
        <dbReference type="Rhea" id="RHEA:25876"/>
        <dbReference type="ChEBI" id="CHEBI:15379"/>
        <dbReference type="ChEBI" id="CHEBI:16240"/>
        <dbReference type="ChEBI" id="CHEBI:29991"/>
        <dbReference type="ChEBI" id="CHEBI:77875"/>
        <dbReference type="EC" id="1.4.3.16"/>
    </reaction>
    <physiologicalReaction direction="left-to-right" evidence="10">
        <dbReference type="Rhea" id="RHEA:25877"/>
    </physiologicalReaction>
</comment>
<evidence type="ECO:0000256" key="2">
    <source>
        <dbReference type="ARBA" id="ARBA00004950"/>
    </source>
</evidence>
<evidence type="ECO:0000313" key="16">
    <source>
        <dbReference type="Proteomes" id="UP000319756"/>
    </source>
</evidence>
<dbReference type="GO" id="GO:0034628">
    <property type="term" value="P:'de novo' NAD+ biosynthetic process from L-aspartate"/>
    <property type="evidence" value="ECO:0007669"/>
    <property type="project" value="TreeGrafter"/>
</dbReference>
<evidence type="ECO:0000256" key="10">
    <source>
        <dbReference type="ARBA" id="ARBA00048305"/>
    </source>
</evidence>
<dbReference type="Gene3D" id="3.90.700.10">
    <property type="entry name" value="Succinate dehydrogenase/fumarate reductase flavoprotein, catalytic domain"/>
    <property type="match status" value="1"/>
</dbReference>
<evidence type="ECO:0000256" key="5">
    <source>
        <dbReference type="ARBA" id="ARBA00021901"/>
    </source>
</evidence>
<gene>
    <name evidence="15" type="primary">nadB</name>
    <name evidence="15" type="ORF">EPH95_13810</name>
</gene>
<dbReference type="GO" id="GO:0033765">
    <property type="term" value="F:steroid dehydrogenase activity, acting on the CH-CH group of donors"/>
    <property type="evidence" value="ECO:0007669"/>
    <property type="project" value="UniProtKB-ARBA"/>
</dbReference>
<comment type="pathway">
    <text evidence="2 12">Cofactor biosynthesis; NAD(+) biosynthesis; iminoaspartate from L-aspartate (oxidase route): step 1/1.</text>
</comment>
<dbReference type="KEGG" id="sale:EPH95_13810"/>
<dbReference type="EC" id="1.4.3.16" evidence="4 11"/>
<keyword evidence="7 12" id="KW-0662">Pyridine nucleotide biosynthesis</keyword>
<dbReference type="Pfam" id="PF00890">
    <property type="entry name" value="FAD_binding_2"/>
    <property type="match status" value="1"/>
</dbReference>
<dbReference type="InterPro" id="IPR037099">
    <property type="entry name" value="Fum_R/Succ_DH_flav-like_C_sf"/>
</dbReference>
<protein>
    <recommendedName>
        <fullName evidence="5 11">L-aspartate oxidase</fullName>
        <ecNumber evidence="4 11">1.4.3.16</ecNumber>
    </recommendedName>
</protein>
<evidence type="ECO:0000256" key="12">
    <source>
        <dbReference type="RuleBase" id="RU362049"/>
    </source>
</evidence>
<name>A0A514LJV2_9BACI</name>
<keyword evidence="16" id="KW-1185">Reference proteome</keyword>
<keyword evidence="6 12" id="KW-0285">Flavoprotein</keyword>
<feature type="domain" description="Fumarate reductase/succinate dehydrogenase flavoprotein-like C-terminal" evidence="14">
    <location>
        <begin position="456"/>
        <end position="504"/>
    </location>
</feature>
<comment type="similarity">
    <text evidence="3 12">Belongs to the FAD-dependent oxidoreductase 2 family. NadB subfamily.</text>
</comment>
<dbReference type="InterPro" id="IPR003953">
    <property type="entry name" value="FAD-dep_OxRdtase_2_FAD-bd"/>
</dbReference>
<dbReference type="Gene3D" id="3.50.50.60">
    <property type="entry name" value="FAD/NAD(P)-binding domain"/>
    <property type="match status" value="1"/>
</dbReference>
<dbReference type="InterPro" id="IPR015939">
    <property type="entry name" value="Fum_Rdtase/Succ_DH_flav-like_C"/>
</dbReference>
<dbReference type="RefSeq" id="WP_142090646.1">
    <property type="nucleotide sequence ID" value="NZ_CP035485.1"/>
</dbReference>
<dbReference type="GO" id="GO:0005737">
    <property type="term" value="C:cytoplasm"/>
    <property type="evidence" value="ECO:0007669"/>
    <property type="project" value="UniProtKB-SubCell"/>
</dbReference>
<evidence type="ECO:0000256" key="9">
    <source>
        <dbReference type="ARBA" id="ARBA00023002"/>
    </source>
</evidence>
<dbReference type="GO" id="GO:0008734">
    <property type="term" value="F:L-aspartate oxidase activity"/>
    <property type="evidence" value="ECO:0007669"/>
    <property type="project" value="UniProtKB-UniRule"/>
</dbReference>
<evidence type="ECO:0000256" key="1">
    <source>
        <dbReference type="ARBA" id="ARBA00001974"/>
    </source>
</evidence>
<evidence type="ECO:0000256" key="11">
    <source>
        <dbReference type="NCBIfam" id="TIGR00551"/>
    </source>
</evidence>
<dbReference type="OrthoDB" id="9806724at2"/>
<dbReference type="Pfam" id="PF02910">
    <property type="entry name" value="Succ_DH_flav_C"/>
    <property type="match status" value="1"/>
</dbReference>
<evidence type="ECO:0000259" key="14">
    <source>
        <dbReference type="Pfam" id="PF02910"/>
    </source>
</evidence>
<dbReference type="SUPFAM" id="SSF46977">
    <property type="entry name" value="Succinate dehydrogenase/fumarate reductase flavoprotein C-terminal domain"/>
    <property type="match status" value="1"/>
</dbReference>
<dbReference type="SUPFAM" id="SSF56425">
    <property type="entry name" value="Succinate dehydrogenase/fumarate reductase flavoprotein, catalytic domain"/>
    <property type="match status" value="1"/>
</dbReference>
<dbReference type="Gene3D" id="1.20.58.100">
    <property type="entry name" value="Fumarate reductase/succinate dehydrogenase flavoprotein-like, C-terminal domain"/>
    <property type="match status" value="1"/>
</dbReference>
<comment type="subcellular location">
    <subcellularLocation>
        <location evidence="12">Cytoplasm</location>
    </subcellularLocation>
</comment>
<evidence type="ECO:0000256" key="3">
    <source>
        <dbReference type="ARBA" id="ARBA00008562"/>
    </source>
</evidence>
<comment type="cofactor">
    <cofactor evidence="1 12">
        <name>FAD</name>
        <dbReference type="ChEBI" id="CHEBI:57692"/>
    </cofactor>
</comment>
<reference evidence="16" key="1">
    <citation type="submission" date="2019-01" db="EMBL/GenBank/DDBJ databases">
        <title>Genomic analysis of Salicibibacter sp. NKC3-5.</title>
        <authorList>
            <person name="Oh Y.J."/>
        </authorList>
    </citation>
    <scope>NUCLEOTIDE SEQUENCE [LARGE SCALE GENOMIC DNA]</scope>
    <source>
        <strain evidence="16">NKC3-5</strain>
    </source>
</reference>
<dbReference type="InterPro" id="IPR036188">
    <property type="entry name" value="FAD/NAD-bd_sf"/>
</dbReference>
<evidence type="ECO:0000256" key="8">
    <source>
        <dbReference type="ARBA" id="ARBA00022827"/>
    </source>
</evidence>
<dbReference type="NCBIfam" id="TIGR00551">
    <property type="entry name" value="nadB"/>
    <property type="match status" value="1"/>
</dbReference>
<evidence type="ECO:0000256" key="7">
    <source>
        <dbReference type="ARBA" id="ARBA00022642"/>
    </source>
</evidence>
<evidence type="ECO:0000256" key="6">
    <source>
        <dbReference type="ARBA" id="ARBA00022630"/>
    </source>
</evidence>
<keyword evidence="8 12" id="KW-0274">FAD</keyword>
<dbReference type="UniPathway" id="UPA00253">
    <property type="reaction ID" value="UER00326"/>
</dbReference>
<accession>A0A514LJV2</accession>
<dbReference type="AlphaFoldDB" id="A0A514LJV2"/>
<keyword evidence="9 12" id="KW-0560">Oxidoreductase</keyword>
<dbReference type="EMBL" id="CP035485">
    <property type="protein sequence ID" value="QDI92130.1"/>
    <property type="molecule type" value="Genomic_DNA"/>
</dbReference>
<evidence type="ECO:0000259" key="13">
    <source>
        <dbReference type="Pfam" id="PF00890"/>
    </source>
</evidence>
<evidence type="ECO:0000256" key="4">
    <source>
        <dbReference type="ARBA" id="ARBA00012173"/>
    </source>
</evidence>
<proteinExistence type="inferred from homology"/>